<sequence>MNLTNKERGEQFILLTSVYVTTITLLGLALFYRTQRESYNGKEQYSKLLVAENAFEKSIAEEIPKVDSLSAQIIRYSGNVNAAFLEDDIKYGLNEISSDYQRLKNDRRYIVLYHVHALYNTLFINRRELEGNMKDIDGLNQSWDDCKHSTRQLRESLTRESLK</sequence>
<dbReference type="PATRIC" id="fig|743722.3.peg.5143"/>
<proteinExistence type="predicted"/>
<dbReference type="Pfam" id="PF17561">
    <property type="entry name" value="TssO"/>
    <property type="match status" value="1"/>
</dbReference>
<dbReference type="KEGG" id="shg:Sph21_4846"/>
<reference evidence="2" key="1">
    <citation type="submission" date="2011-03" db="EMBL/GenBank/DDBJ databases">
        <title>Complete sequence of Sphingobacterium sp. 21.</title>
        <authorList>
            <consortium name="US DOE Joint Genome Institute"/>
            <person name="Lucas S."/>
            <person name="Copeland A."/>
            <person name="Lapidus A."/>
            <person name="Cheng J.-F."/>
            <person name="Goodwin L."/>
            <person name="Pitluck S."/>
            <person name="Davenport K."/>
            <person name="Detter J.C."/>
            <person name="Han C."/>
            <person name="Tapia R."/>
            <person name="Land M."/>
            <person name="Hauser L."/>
            <person name="Kyrpides N."/>
            <person name="Ivanova N."/>
            <person name="Ovchinnikova G."/>
            <person name="Pagani I."/>
            <person name="Siebers A.K."/>
            <person name="Allgaier M."/>
            <person name="Thelen M.P."/>
            <person name="Hugenholtz P."/>
            <person name="Woyke T."/>
        </authorList>
    </citation>
    <scope>NUCLEOTIDE SEQUENCE</scope>
    <source>
        <strain evidence="2">21</strain>
    </source>
</reference>
<organism evidence="2">
    <name type="scientific">Sphingobacterium sp. (strain 21)</name>
    <dbReference type="NCBI Taxonomy" id="743722"/>
    <lineage>
        <taxon>Bacteria</taxon>
        <taxon>Pseudomonadati</taxon>
        <taxon>Bacteroidota</taxon>
        <taxon>Sphingobacteriia</taxon>
        <taxon>Sphingobacteriales</taxon>
        <taxon>Sphingobacteriaceae</taxon>
        <taxon>Sphingobacterium</taxon>
    </lineage>
</organism>
<dbReference type="InterPro" id="IPR039449">
    <property type="entry name" value="TssO"/>
</dbReference>
<gene>
    <name evidence="2" type="ordered locus">Sph21_4846</name>
</gene>
<keyword evidence="1" id="KW-0812">Transmembrane</keyword>
<evidence type="ECO:0000313" key="2">
    <source>
        <dbReference type="EMBL" id="ADZ81353.1"/>
    </source>
</evidence>
<accession>F4C6D0</accession>
<evidence type="ECO:0000256" key="1">
    <source>
        <dbReference type="SAM" id="Phobius"/>
    </source>
</evidence>
<keyword evidence="1" id="KW-1133">Transmembrane helix</keyword>
<name>F4C6D0_SPHS2</name>
<dbReference type="EMBL" id="CP002584">
    <property type="protein sequence ID" value="ADZ81353.1"/>
    <property type="molecule type" value="Genomic_DNA"/>
</dbReference>
<dbReference type="AlphaFoldDB" id="F4C6D0"/>
<dbReference type="STRING" id="743722.Sph21_4846"/>
<protein>
    <submittedName>
        <fullName evidence="2">Uncharacterized protein</fullName>
    </submittedName>
</protein>
<dbReference type="HOGENOM" id="CLU_1626015_0_0_10"/>
<feature type="transmembrane region" description="Helical" evidence="1">
    <location>
        <begin position="12"/>
        <end position="32"/>
    </location>
</feature>
<keyword evidence="1" id="KW-0472">Membrane</keyword>